<feature type="chain" id="PRO_5047406572" evidence="2">
    <location>
        <begin position="19"/>
        <end position="165"/>
    </location>
</feature>
<evidence type="ECO:0000313" key="3">
    <source>
        <dbReference type="EMBL" id="MBC3920778.1"/>
    </source>
</evidence>
<keyword evidence="2" id="KW-0732">Signal</keyword>
<keyword evidence="4" id="KW-1185">Reference proteome</keyword>
<gene>
    <name evidence="3" type="ORF">H8L32_25150</name>
</gene>
<feature type="transmembrane region" description="Helical" evidence="1">
    <location>
        <begin position="102"/>
        <end position="120"/>
    </location>
</feature>
<evidence type="ECO:0000256" key="2">
    <source>
        <dbReference type="SAM" id="SignalP"/>
    </source>
</evidence>
<reference evidence="3 4" key="1">
    <citation type="submission" date="2020-08" db="EMBL/GenBank/DDBJ databases">
        <title>Novel species isolated from subtropical streams in China.</title>
        <authorList>
            <person name="Lu H."/>
        </authorList>
    </citation>
    <scope>NUCLEOTIDE SEQUENCE [LARGE SCALE GENOMIC DNA]</scope>
    <source>
        <strain evidence="3 4">CY18W</strain>
    </source>
</reference>
<sequence>MFPLFMTLLLVLNSLAQAVPASVVAGCGRLLATSLSALAGMALLHLLGLMPAMQLFAGLGLLLLALHMLSRKCKLCRYVMATVVLACLLCLAMMQAKEILEIFTALAGAICTAMVLAGVSSLMQGSPYRYRFAIAAAAARHFCAFVLAAIAVQHILMGIRQQLLT</sequence>
<keyword evidence="1" id="KW-1133">Transmembrane helix</keyword>
<evidence type="ECO:0000313" key="4">
    <source>
        <dbReference type="Proteomes" id="UP000650424"/>
    </source>
</evidence>
<dbReference type="RefSeq" id="WP_186950595.1">
    <property type="nucleotide sequence ID" value="NZ_JACOGF010000019.1"/>
</dbReference>
<dbReference type="Proteomes" id="UP000650424">
    <property type="component" value="Unassembled WGS sequence"/>
</dbReference>
<dbReference type="EMBL" id="JACOGF010000019">
    <property type="protein sequence ID" value="MBC3920778.1"/>
    <property type="molecule type" value="Genomic_DNA"/>
</dbReference>
<proteinExistence type="predicted"/>
<organism evidence="3 4">
    <name type="scientific">Undibacterium hunanense</name>
    <dbReference type="NCBI Taxonomy" id="2762292"/>
    <lineage>
        <taxon>Bacteria</taxon>
        <taxon>Pseudomonadati</taxon>
        <taxon>Pseudomonadota</taxon>
        <taxon>Betaproteobacteria</taxon>
        <taxon>Burkholderiales</taxon>
        <taxon>Oxalobacteraceae</taxon>
        <taxon>Undibacterium</taxon>
    </lineage>
</organism>
<accession>A0ABR6ZY29</accession>
<evidence type="ECO:0000256" key="1">
    <source>
        <dbReference type="SAM" id="Phobius"/>
    </source>
</evidence>
<name>A0ABR6ZY29_9BURK</name>
<feature type="transmembrane region" description="Helical" evidence="1">
    <location>
        <begin position="42"/>
        <end position="66"/>
    </location>
</feature>
<feature type="transmembrane region" description="Helical" evidence="1">
    <location>
        <begin position="132"/>
        <end position="156"/>
    </location>
</feature>
<keyword evidence="1" id="KW-0472">Membrane</keyword>
<protein>
    <submittedName>
        <fullName evidence="3">Uncharacterized protein</fullName>
    </submittedName>
</protein>
<comment type="caution">
    <text evidence="3">The sequence shown here is derived from an EMBL/GenBank/DDBJ whole genome shotgun (WGS) entry which is preliminary data.</text>
</comment>
<feature type="signal peptide" evidence="2">
    <location>
        <begin position="1"/>
        <end position="18"/>
    </location>
</feature>
<feature type="transmembrane region" description="Helical" evidence="1">
    <location>
        <begin position="78"/>
        <end position="96"/>
    </location>
</feature>
<keyword evidence="1" id="KW-0812">Transmembrane</keyword>